<dbReference type="InterPro" id="IPR003598">
    <property type="entry name" value="Ig_sub2"/>
</dbReference>
<keyword evidence="9" id="KW-1185">Reference proteome</keyword>
<name>A0A183IK75_9BILA</name>
<dbReference type="InterPro" id="IPR050964">
    <property type="entry name" value="Striated_Muscle_Regulatory"/>
</dbReference>
<feature type="domain" description="Ig-like" evidence="7">
    <location>
        <begin position="1523"/>
        <end position="1614"/>
    </location>
</feature>
<keyword evidence="6" id="KW-0393">Immunoglobulin domain</keyword>
<feature type="domain" description="Ig-like" evidence="7">
    <location>
        <begin position="1705"/>
        <end position="1793"/>
    </location>
</feature>
<evidence type="ECO:0000256" key="3">
    <source>
        <dbReference type="ARBA" id="ARBA00022490"/>
    </source>
</evidence>
<dbReference type="FunFam" id="2.60.40.10:FF:000425">
    <property type="entry name" value="Myosin light chain kinase"/>
    <property type="match status" value="2"/>
</dbReference>
<keyword evidence="5" id="KW-1015">Disulfide bond</keyword>
<dbReference type="PANTHER" id="PTHR13817">
    <property type="entry name" value="TITIN"/>
    <property type="match status" value="1"/>
</dbReference>
<dbReference type="PROSITE" id="PS50835">
    <property type="entry name" value="IG_LIKE"/>
    <property type="match status" value="11"/>
</dbReference>
<dbReference type="InterPro" id="IPR007110">
    <property type="entry name" value="Ig-like_dom"/>
</dbReference>
<dbReference type="Pfam" id="PF07679">
    <property type="entry name" value="I-set"/>
    <property type="match status" value="16"/>
</dbReference>
<dbReference type="EMBL" id="UZAM01008074">
    <property type="protein sequence ID" value="VDP03098.1"/>
    <property type="molecule type" value="Genomic_DNA"/>
</dbReference>
<reference evidence="8 9" key="2">
    <citation type="submission" date="2018-11" db="EMBL/GenBank/DDBJ databases">
        <authorList>
            <consortium name="Pathogen Informatics"/>
        </authorList>
    </citation>
    <scope>NUCLEOTIDE SEQUENCE [LARGE SCALE GENOMIC DNA]</scope>
</reference>
<evidence type="ECO:0000256" key="6">
    <source>
        <dbReference type="ARBA" id="ARBA00023319"/>
    </source>
</evidence>
<feature type="domain" description="Ig-like" evidence="7">
    <location>
        <begin position="297"/>
        <end position="384"/>
    </location>
</feature>
<evidence type="ECO:0000313" key="10">
    <source>
        <dbReference type="WBParaSite" id="SBAD_0000420201-mRNA-1"/>
    </source>
</evidence>
<dbReference type="InterPro" id="IPR013783">
    <property type="entry name" value="Ig-like_fold"/>
</dbReference>
<keyword evidence="3" id="KW-0963">Cytoplasm</keyword>
<dbReference type="InterPro" id="IPR013098">
    <property type="entry name" value="Ig_I-set"/>
</dbReference>
<evidence type="ECO:0000256" key="1">
    <source>
        <dbReference type="ARBA" id="ARBA00004204"/>
    </source>
</evidence>
<feature type="domain" description="Ig-like" evidence="7">
    <location>
        <begin position="1805"/>
        <end position="1906"/>
    </location>
</feature>
<dbReference type="FunFam" id="2.60.40.10:FF:000345">
    <property type="entry name" value="Muscle M-line assembly protein unc-89"/>
    <property type="match status" value="1"/>
</dbReference>
<gene>
    <name evidence="8" type="ORF">SBAD_LOCUS4021</name>
</gene>
<dbReference type="WBParaSite" id="SBAD_0000420201-mRNA-1">
    <property type="protein sequence ID" value="SBAD_0000420201-mRNA-1"/>
    <property type="gene ID" value="SBAD_0000420201"/>
</dbReference>
<reference evidence="10" key="1">
    <citation type="submission" date="2016-06" db="UniProtKB">
        <authorList>
            <consortium name="WormBaseParasite"/>
        </authorList>
    </citation>
    <scope>IDENTIFICATION</scope>
</reference>
<feature type="domain" description="Ig-like" evidence="7">
    <location>
        <begin position="701"/>
        <end position="799"/>
    </location>
</feature>
<evidence type="ECO:0000313" key="9">
    <source>
        <dbReference type="Proteomes" id="UP000270296"/>
    </source>
</evidence>
<comment type="similarity">
    <text evidence="2">Belongs to the protein kinase superfamily. CAMK Ser/Thr protein kinase family.</text>
</comment>
<dbReference type="InterPro" id="IPR036179">
    <property type="entry name" value="Ig-like_dom_sf"/>
</dbReference>
<evidence type="ECO:0000256" key="5">
    <source>
        <dbReference type="ARBA" id="ARBA00023157"/>
    </source>
</evidence>
<dbReference type="PANTHER" id="PTHR13817:SF164">
    <property type="entry name" value="ZORMIN, ISOFORM J"/>
    <property type="match status" value="1"/>
</dbReference>
<dbReference type="SMART" id="SM00406">
    <property type="entry name" value="IGv"/>
    <property type="match status" value="3"/>
</dbReference>
<feature type="domain" description="Ig-like" evidence="7">
    <location>
        <begin position="504"/>
        <end position="605"/>
    </location>
</feature>
<protein>
    <submittedName>
        <fullName evidence="10">Ig-like domain-containing protein</fullName>
    </submittedName>
</protein>
<feature type="domain" description="Ig-like" evidence="7">
    <location>
        <begin position="1311"/>
        <end position="1400"/>
    </location>
</feature>
<organism evidence="10">
    <name type="scientific">Soboliphyme baturini</name>
    <dbReference type="NCBI Taxonomy" id="241478"/>
    <lineage>
        <taxon>Eukaryota</taxon>
        <taxon>Metazoa</taxon>
        <taxon>Ecdysozoa</taxon>
        <taxon>Nematoda</taxon>
        <taxon>Enoplea</taxon>
        <taxon>Dorylaimia</taxon>
        <taxon>Dioctophymatida</taxon>
        <taxon>Dioctophymatoidea</taxon>
        <taxon>Soboliphymatidae</taxon>
        <taxon>Soboliphyme</taxon>
    </lineage>
</organism>
<feature type="domain" description="Ig-like" evidence="7">
    <location>
        <begin position="1931"/>
        <end position="1964"/>
    </location>
</feature>
<sequence length="1964" mass="217740">MSNIYAVNRINTRLKNGQAFQFNGRSSARANVDGVCTLTIQKASHEESALFACVVTDAGETAKTEAEVIVMEKEELERIQFTKKLVDQTVPKSSQLVLEIAVDRQPKEVKWLSVKTYRLTINDTQPDDSGFYHVKVSDDAGVSESKANIVVEDTAAYPPLRIIKGLNDTRVNAGSKVILEIETEGQPSTVKWYKGSNEIVEHKGRIMEKISSTRYRLTLLNVQTSDEDTYKDGHKIDECAKFTMRQLTDGQYALIISKPSENDEGTYTFTAQNEEYSISSQAALKVLRKEEVPKEVPEVALAVLKDLEDLYVPDGGKAVLEVVLNKQPKVVKWYRNGQELIDRKNTALLAEDAKCSLIISNVTTSDIGTYKFVALDTQGKEVVSEAKLFLKEPGEKCKFIKELEDQTVPIGVSLVLDIEVDKAPKSNFCDICLIEIQRYKAGDKMQPSDRVTIEKLSDRKYRLVVKDVQPEDAGTYRVEVEDERITLESQAKVTVQGTASVVAPAFSAVLEVAKSKKLRIVKGLEDQTAKLNSNVVLQLEVEGLPESVKWYKGTEKISDSRLIPKRVDDSHYILTIHNFEISDAGVFSVFVSDGKVSLSSQATVTPEVPEPKLLKVLEDLENVESESGKDVSFVVKIEGVPDTNGEKLEDSAKYAYRQTDGGLFLLLLSKVDEDDEGVYSFKAETASSSAKSQACLKIKKPGEEELRLEEELKITKMLENASVIEGGTIDFIVHLNKEPKEIKWYRNGQLLSPTEKMRMRHAENKYTLAITVAEIEDAGTYKFEAFDGVKVVSSEAEATVEAAIQAPQLVKELSNISCEVGDEAVFEAVIKGDVKSIKWFGFTAVYKNGSEISPSAKVGFEVVGEGRCLLRLKDVSEASAGLYRVMVSNDAGFKDDTPLPVDMCRATVAGTKSIYEVALPHAGLEVAGAYKAVASNESSSLTSNASVTIKGSPPIFKRSLYDRRIPFKAKIILEVEVDKKPKTVKWYKDGKPLKENDRVYTVAAEDTVFQLMILECRRHDAASYKVEVSNDFGSSVSEGKLVLDESEAAKEGKALKIVTPLSEVTAEEDDKVSLLVGVEGNPSTIKWSGTRVMYKNGREIKDTPSCYAKKCDNYTYKLIFPKCSKDDEGLYLVQLSNDSGSVSSEARLNLHGSWGTIPSSYVLKIIKSQKDDAGAYMCMAQNIYGSDKTECTLMVKGKPGEQEEGTPPEFVKPMRSKTVFEGEDMVIEVCVVSANISILRFINNREILPSDRIVGKIECISDEVFFRLRIKNAQLSDTGMYKCVATNIFGSASSEGKITVEALKPSERSPPKFIIPLRDTSVYEGKDLVVEVKVRGSPVPRLTWFKNGIEIVPSDRVRIEELGGKTWSLTIINTQPDDAGYYECKAQNVAGTDESNAYFTVKPSLERQIQDTSKYAPVFNVPLHDRIIPEGSTMTVECFVDAKPRATIKWFKDNIPLDENDHVHIETYSDGKCRLSVLNFSINDVGCYQCMAQNEVGSASTSALLSVDIKREKEKYPRAEHAPRFIRYLSDQKVDETADVKLTCQVSGVPIPEIRWYKDGIPLAATSKRRIEMFEDGTCSMEITGVRAEDVGAYRCVASNIHGSASTACTLTVSGRWQIDFKNDYFRYKNGRLLRSSDNITLKEEEEGVCTLHIQNTDFSNEGLYRCVAENAAGSSQTSCTVKIYSTRLELKQPYALKKDEGAIPQVIEALQNVKFEESQTLKLSCRFSGRPVPHMAWYKDSLPLVPREGIRTEELSNGVAILTIANASSLDAGGYKCVAVNEFGSATTKCLATFETPKRVREVPTAAVPASGFVYPLHDMRIVENQNLLLECKYAGPENPDFVWYFYMLKDGEVLPMSDRVTMTVKPDGTVRLLVLNAVRDDEGFYRCVAKSGGRTLASTKATVTVTVRALASFEAVPVPSREVRHGKAPYFVVPLGRKRLVQGQDLFLTCTVSGDPVTSTKW</sequence>
<keyword evidence="4" id="KW-0677">Repeat</keyword>
<dbReference type="SMART" id="SM00409">
    <property type="entry name" value="IG"/>
    <property type="match status" value="18"/>
</dbReference>
<dbReference type="OrthoDB" id="5969272at2759"/>
<accession>A0A183IK75</accession>
<feature type="domain" description="Ig-like" evidence="7">
    <location>
        <begin position="158"/>
        <end position="285"/>
    </location>
</feature>
<dbReference type="CDD" id="cd00096">
    <property type="entry name" value="Ig"/>
    <property type="match status" value="3"/>
</dbReference>
<dbReference type="InterPro" id="IPR013106">
    <property type="entry name" value="Ig_V-set"/>
</dbReference>
<proteinExistence type="inferred from homology"/>
<comment type="subcellular location">
    <subcellularLocation>
        <location evidence="1">Cytoplasm</location>
        <location evidence="1">Myofibril</location>
        <location evidence="1">Sarcomere</location>
    </subcellularLocation>
</comment>
<dbReference type="GO" id="GO:0030017">
    <property type="term" value="C:sarcomere"/>
    <property type="evidence" value="ECO:0007669"/>
    <property type="project" value="UniProtKB-SubCell"/>
</dbReference>
<dbReference type="FunFam" id="2.60.40.10:FF:000032">
    <property type="entry name" value="palladin isoform X1"/>
    <property type="match status" value="1"/>
</dbReference>
<dbReference type="Gene3D" id="2.60.40.10">
    <property type="entry name" value="Immunoglobulins"/>
    <property type="match status" value="19"/>
</dbReference>
<evidence type="ECO:0000256" key="4">
    <source>
        <dbReference type="ARBA" id="ARBA00022737"/>
    </source>
</evidence>
<dbReference type="SMART" id="SM00408">
    <property type="entry name" value="IGc2"/>
    <property type="match status" value="8"/>
</dbReference>
<dbReference type="SUPFAM" id="SSF48726">
    <property type="entry name" value="Immunoglobulin"/>
    <property type="match status" value="19"/>
</dbReference>
<evidence type="ECO:0000259" key="7">
    <source>
        <dbReference type="PROSITE" id="PS50835"/>
    </source>
</evidence>
<feature type="domain" description="Ig-like" evidence="7">
    <location>
        <begin position="1208"/>
        <end position="1299"/>
    </location>
</feature>
<feature type="domain" description="Ig-like" evidence="7">
    <location>
        <begin position="1417"/>
        <end position="1506"/>
    </location>
</feature>
<evidence type="ECO:0000313" key="8">
    <source>
        <dbReference type="EMBL" id="VDP03098.1"/>
    </source>
</evidence>
<dbReference type="Proteomes" id="UP000270296">
    <property type="component" value="Unassembled WGS sequence"/>
</dbReference>
<evidence type="ECO:0000256" key="2">
    <source>
        <dbReference type="ARBA" id="ARBA00006692"/>
    </source>
</evidence>
<dbReference type="InterPro" id="IPR003599">
    <property type="entry name" value="Ig_sub"/>
</dbReference>